<feature type="compositionally biased region" description="Polar residues" evidence="1">
    <location>
        <begin position="47"/>
        <end position="56"/>
    </location>
</feature>
<feature type="compositionally biased region" description="Basic and acidic residues" evidence="1">
    <location>
        <begin position="1"/>
        <end position="15"/>
    </location>
</feature>
<proteinExistence type="predicted"/>
<evidence type="ECO:0000256" key="1">
    <source>
        <dbReference type="SAM" id="MobiDB-lite"/>
    </source>
</evidence>
<protein>
    <submittedName>
        <fullName evidence="2">(diamondback moth) hypothetical protein</fullName>
    </submittedName>
</protein>
<feature type="compositionally biased region" description="Polar residues" evidence="1">
    <location>
        <begin position="20"/>
        <end position="39"/>
    </location>
</feature>
<reference evidence="2" key="1">
    <citation type="submission" date="2020-11" db="EMBL/GenBank/DDBJ databases">
        <authorList>
            <person name="Whiteford S."/>
        </authorList>
    </citation>
    <scope>NUCLEOTIDE SEQUENCE</scope>
</reference>
<comment type="caution">
    <text evidence="2">The sequence shown here is derived from an EMBL/GenBank/DDBJ whole genome shotgun (WGS) entry which is preliminary data.</text>
</comment>
<accession>A0A8S4GA91</accession>
<feature type="region of interest" description="Disordered" evidence="1">
    <location>
        <begin position="1"/>
        <end position="129"/>
    </location>
</feature>
<name>A0A8S4GA91_PLUXY</name>
<sequence length="129" mass="14194">MKKEVTKEESSHSGQDEDNSTISQVDGNMDENSNSSSKMGRSKVKPNASSSQNSDTQETDKDIDGLTNLKTLAPRRRKNSSSTSREERPRTRGARLPKAPAIAEDVMLDANSNSSAEESAGEDRFRYLK</sequence>
<dbReference type="Proteomes" id="UP000653454">
    <property type="component" value="Unassembled WGS sequence"/>
</dbReference>
<gene>
    <name evidence="2" type="ORF">PLXY2_LOCUS16207</name>
</gene>
<evidence type="ECO:0000313" key="2">
    <source>
        <dbReference type="EMBL" id="CAG9137955.1"/>
    </source>
</evidence>
<keyword evidence="3" id="KW-1185">Reference proteome</keyword>
<organism evidence="2 3">
    <name type="scientific">Plutella xylostella</name>
    <name type="common">Diamondback moth</name>
    <name type="synonym">Plutella maculipennis</name>
    <dbReference type="NCBI Taxonomy" id="51655"/>
    <lineage>
        <taxon>Eukaryota</taxon>
        <taxon>Metazoa</taxon>
        <taxon>Ecdysozoa</taxon>
        <taxon>Arthropoda</taxon>
        <taxon>Hexapoda</taxon>
        <taxon>Insecta</taxon>
        <taxon>Pterygota</taxon>
        <taxon>Neoptera</taxon>
        <taxon>Endopterygota</taxon>
        <taxon>Lepidoptera</taxon>
        <taxon>Glossata</taxon>
        <taxon>Ditrysia</taxon>
        <taxon>Yponomeutoidea</taxon>
        <taxon>Plutellidae</taxon>
        <taxon>Plutella</taxon>
    </lineage>
</organism>
<evidence type="ECO:0000313" key="3">
    <source>
        <dbReference type="Proteomes" id="UP000653454"/>
    </source>
</evidence>
<dbReference type="EMBL" id="CAJHNJ030000467">
    <property type="protein sequence ID" value="CAG9137955.1"/>
    <property type="molecule type" value="Genomic_DNA"/>
</dbReference>
<dbReference type="AlphaFoldDB" id="A0A8S4GA91"/>